<gene>
    <name evidence="2" type="ORF">SAMN05660429_02132</name>
</gene>
<organism evidence="2 3">
    <name type="scientific">Thalassotalea agarivorans</name>
    <name type="common">Thalassomonas agarivorans</name>
    <dbReference type="NCBI Taxonomy" id="349064"/>
    <lineage>
        <taxon>Bacteria</taxon>
        <taxon>Pseudomonadati</taxon>
        <taxon>Pseudomonadota</taxon>
        <taxon>Gammaproteobacteria</taxon>
        <taxon>Alteromonadales</taxon>
        <taxon>Colwelliaceae</taxon>
        <taxon>Thalassotalea</taxon>
    </lineage>
</organism>
<evidence type="ECO:0000256" key="1">
    <source>
        <dbReference type="SAM" id="SignalP"/>
    </source>
</evidence>
<sequence>MKKIKILITCALAQLLFNSALADVTYVKDNGFESVNKVRIMATPEVIYKTLTSQVHLWWNSDHTWSGDANNMSIDATAGGCFCEKLVGGGSVKHLEVVFAQPPLTLRMSGALGPLQQFAIAGAQTWEIKAIDKESSELILTYRVTGTLEKGLSDWAAPVDFVHNEQLQRLKRLLETGSADIIEKSAP</sequence>
<dbReference type="SUPFAM" id="SSF55961">
    <property type="entry name" value="Bet v1-like"/>
    <property type="match status" value="1"/>
</dbReference>
<name>A0A1I0FHK6_THASX</name>
<reference evidence="2 3" key="1">
    <citation type="submission" date="2016-10" db="EMBL/GenBank/DDBJ databases">
        <authorList>
            <person name="de Groot N.N."/>
        </authorList>
    </citation>
    <scope>NUCLEOTIDE SEQUENCE [LARGE SCALE GENOMIC DNA]</scope>
    <source>
        <strain evidence="2 3">DSM 19706</strain>
    </source>
</reference>
<dbReference type="STRING" id="349064.SAMN05660429_02132"/>
<proteinExistence type="predicted"/>
<accession>A0A1I0FHK6</accession>
<dbReference type="AlphaFoldDB" id="A0A1I0FHK6"/>
<evidence type="ECO:0000313" key="2">
    <source>
        <dbReference type="EMBL" id="SET57511.1"/>
    </source>
</evidence>
<dbReference type="Gene3D" id="3.30.530.20">
    <property type="match status" value="1"/>
</dbReference>
<evidence type="ECO:0000313" key="3">
    <source>
        <dbReference type="Proteomes" id="UP000199308"/>
    </source>
</evidence>
<evidence type="ECO:0008006" key="4">
    <source>
        <dbReference type="Google" id="ProtNLM"/>
    </source>
</evidence>
<dbReference type="EMBL" id="FOHK01000009">
    <property type="protein sequence ID" value="SET57511.1"/>
    <property type="molecule type" value="Genomic_DNA"/>
</dbReference>
<dbReference type="Proteomes" id="UP000199308">
    <property type="component" value="Unassembled WGS sequence"/>
</dbReference>
<keyword evidence="1" id="KW-0732">Signal</keyword>
<feature type="chain" id="PRO_5011721171" description="Polyketide cyclase / dehydrase and lipid transport" evidence="1">
    <location>
        <begin position="23"/>
        <end position="187"/>
    </location>
</feature>
<dbReference type="OrthoDB" id="6329454at2"/>
<dbReference type="RefSeq" id="WP_093330034.1">
    <property type="nucleotide sequence ID" value="NZ_AP027363.1"/>
</dbReference>
<protein>
    <recommendedName>
        <fullName evidence="4">Polyketide cyclase / dehydrase and lipid transport</fullName>
    </recommendedName>
</protein>
<dbReference type="InterPro" id="IPR023393">
    <property type="entry name" value="START-like_dom_sf"/>
</dbReference>
<feature type="signal peptide" evidence="1">
    <location>
        <begin position="1"/>
        <end position="22"/>
    </location>
</feature>
<keyword evidence="3" id="KW-1185">Reference proteome</keyword>